<evidence type="ECO:0000256" key="4">
    <source>
        <dbReference type="ARBA" id="ARBA00022884"/>
    </source>
</evidence>
<dbReference type="InterPro" id="IPR006674">
    <property type="entry name" value="HD_domain"/>
</dbReference>
<dbReference type="Pfam" id="PF01966">
    <property type="entry name" value="HD"/>
    <property type="match status" value="1"/>
</dbReference>
<comment type="function">
    <text evidence="5">Endoribonuclease that initiates mRNA decay.</text>
</comment>
<accession>W4LIE4</accession>
<evidence type="ECO:0000256" key="6">
    <source>
        <dbReference type="NCBIfam" id="TIGR03319"/>
    </source>
</evidence>
<evidence type="ECO:0000256" key="2">
    <source>
        <dbReference type="ARBA" id="ARBA00022759"/>
    </source>
</evidence>
<organism evidence="9 10">
    <name type="scientific">Entotheonella factor</name>
    <dbReference type="NCBI Taxonomy" id="1429438"/>
    <lineage>
        <taxon>Bacteria</taxon>
        <taxon>Pseudomonadati</taxon>
        <taxon>Nitrospinota/Tectimicrobiota group</taxon>
        <taxon>Candidatus Tectimicrobiota</taxon>
        <taxon>Candidatus Entotheonellia</taxon>
        <taxon>Candidatus Entotheonellales</taxon>
        <taxon>Candidatus Entotheonellaceae</taxon>
        <taxon>Candidatus Entotheonella</taxon>
    </lineage>
</organism>
<dbReference type="SUPFAM" id="SSF109604">
    <property type="entry name" value="HD-domain/PDEase-like"/>
    <property type="match status" value="1"/>
</dbReference>
<dbReference type="CDD" id="cd22431">
    <property type="entry name" value="KH-I_RNaseY"/>
    <property type="match status" value="1"/>
</dbReference>
<evidence type="ECO:0000313" key="9">
    <source>
        <dbReference type="EMBL" id="ETW97480.1"/>
    </source>
</evidence>
<dbReference type="SMART" id="SM00322">
    <property type="entry name" value="KH"/>
    <property type="match status" value="1"/>
</dbReference>
<dbReference type="SUPFAM" id="SSF54791">
    <property type="entry name" value="Eukaryotic type KH-domain (KH-domain type I)"/>
    <property type="match status" value="1"/>
</dbReference>
<dbReference type="PATRIC" id="fig|1429438.4.peg.4341"/>
<protein>
    <recommendedName>
        <fullName evidence="5 6">Ribonuclease Y</fullName>
        <shortName evidence="5">RNase Y</shortName>
        <ecNumber evidence="5 6">3.1.-.-</ecNumber>
    </recommendedName>
</protein>
<keyword evidence="1 5" id="KW-0540">Nuclease</keyword>
<comment type="subcellular location">
    <subcellularLocation>
        <location evidence="5">Cell membrane</location>
        <topology evidence="5">Single-pass membrane protein</topology>
    </subcellularLocation>
</comment>
<keyword evidence="5" id="KW-1133">Transmembrane helix</keyword>
<dbReference type="GO" id="GO:0003723">
    <property type="term" value="F:RNA binding"/>
    <property type="evidence" value="ECO:0007669"/>
    <property type="project" value="UniProtKB-UniRule"/>
</dbReference>
<evidence type="ECO:0000313" key="10">
    <source>
        <dbReference type="Proteomes" id="UP000019141"/>
    </source>
</evidence>
<dbReference type="HOGENOM" id="CLU_028328_1_0_7"/>
<dbReference type="InterPro" id="IPR003607">
    <property type="entry name" value="HD/PDEase_dom"/>
</dbReference>
<dbReference type="InterPro" id="IPR006675">
    <property type="entry name" value="HDIG_dom"/>
</dbReference>
<dbReference type="SMART" id="SM00471">
    <property type="entry name" value="HDc"/>
    <property type="match status" value="1"/>
</dbReference>
<dbReference type="EMBL" id="AZHW01000659">
    <property type="protein sequence ID" value="ETW97480.1"/>
    <property type="molecule type" value="Genomic_DNA"/>
</dbReference>
<keyword evidence="7" id="KW-0175">Coiled coil</keyword>
<name>W4LIE4_ENTF1</name>
<dbReference type="EC" id="3.1.-.-" evidence="5 6"/>
<dbReference type="AlphaFoldDB" id="W4LIE4"/>
<dbReference type="InterPro" id="IPR022711">
    <property type="entry name" value="RNase_Y_N"/>
</dbReference>
<dbReference type="GO" id="GO:0016787">
    <property type="term" value="F:hydrolase activity"/>
    <property type="evidence" value="ECO:0007669"/>
    <property type="project" value="UniProtKB-KW"/>
</dbReference>
<dbReference type="GO" id="GO:0005886">
    <property type="term" value="C:plasma membrane"/>
    <property type="evidence" value="ECO:0007669"/>
    <property type="project" value="UniProtKB-SubCell"/>
</dbReference>
<reference evidence="9 10" key="1">
    <citation type="journal article" date="2014" name="Nature">
        <title>An environmental bacterial taxon with a large and distinct metabolic repertoire.</title>
        <authorList>
            <person name="Wilson M.C."/>
            <person name="Mori T."/>
            <person name="Ruckert C."/>
            <person name="Uria A.R."/>
            <person name="Helf M.J."/>
            <person name="Takada K."/>
            <person name="Gernert C."/>
            <person name="Steffens U.A."/>
            <person name="Heycke N."/>
            <person name="Schmitt S."/>
            <person name="Rinke C."/>
            <person name="Helfrich E.J."/>
            <person name="Brachmann A.O."/>
            <person name="Gurgui C."/>
            <person name="Wakimoto T."/>
            <person name="Kracht M."/>
            <person name="Crusemann M."/>
            <person name="Hentschel U."/>
            <person name="Abe I."/>
            <person name="Matsunaga S."/>
            <person name="Kalinowski J."/>
            <person name="Takeyama H."/>
            <person name="Piel J."/>
        </authorList>
    </citation>
    <scope>NUCLEOTIDE SEQUENCE [LARGE SCALE GENOMIC DNA]</scope>
    <source>
        <strain evidence="10">TSY1</strain>
    </source>
</reference>
<gene>
    <name evidence="5" type="primary">rny</name>
    <name evidence="9" type="ORF">ETSY1_22500</name>
</gene>
<evidence type="ECO:0000259" key="8">
    <source>
        <dbReference type="PROSITE" id="PS51831"/>
    </source>
</evidence>
<dbReference type="Gene3D" id="1.10.3210.10">
    <property type="entry name" value="Hypothetical protein af1432"/>
    <property type="match status" value="1"/>
</dbReference>
<feature type="transmembrane region" description="Helical" evidence="5">
    <location>
        <begin position="6"/>
        <end position="23"/>
    </location>
</feature>
<keyword evidence="10" id="KW-1185">Reference proteome</keyword>
<dbReference type="HAMAP" id="MF_00335">
    <property type="entry name" value="RNase_Y"/>
    <property type="match status" value="1"/>
</dbReference>
<sequence length="519" mass="59106">MTLDGGILTLVLMAVAGFCGYLLRYVVALRRIQEAEDQAHQILRGAEQEADRKTREAVREAQEAWERTQNRFAQEAEASRHELRRMEDKLAQREAQLERRFVDVEHLQRDLQQREEQFKQREDDYAQKSLVLEDLYADQLQRLEQIGEMSRAEAKEELMEGMLSEARTDVYEQIRRMELEAKDTAQKRASFYTSLAIQRFAADHVVENAVSVVALPNEEMKGRIIGREGRNIRAFETATGVDLVIDDTPDAVVVSGFDPIRREIARLTLERLVSDGRIHPGRIEEMVSKVQLEMEDMLREHGEGAAFAVGIDDLHPDLIKLLGRLRYRTSYSQNVLQHVQETAFLAGVMAVELGADERLARRAGLLHDIGKAADRTTQGTHVQIGQEIAQRYNEPDVVLNAIGCHHEDEEPRYLEAILVAASDALSAARPGARREMLEDYVKRLRKLEEIGDSFAGVEKTYAIQAGREIRIVVHPETVTDADAHFLARSVADRIEQEMVYPGQIKVTILRETRTTEYAR</sequence>
<keyword evidence="4 5" id="KW-0694">RNA-binding</keyword>
<keyword evidence="5" id="KW-0812">Transmembrane</keyword>
<evidence type="ECO:0000256" key="7">
    <source>
        <dbReference type="SAM" id="Coils"/>
    </source>
</evidence>
<keyword evidence="5" id="KW-1003">Cell membrane</keyword>
<feature type="domain" description="HD" evidence="8">
    <location>
        <begin position="335"/>
        <end position="428"/>
    </location>
</feature>
<feature type="coiled-coil region" evidence="7">
    <location>
        <begin position="29"/>
        <end position="124"/>
    </location>
</feature>
<dbReference type="Pfam" id="PF00013">
    <property type="entry name" value="KH_1"/>
    <property type="match status" value="1"/>
</dbReference>
<dbReference type="InterPro" id="IPR004087">
    <property type="entry name" value="KH_dom"/>
</dbReference>
<dbReference type="PROSITE" id="PS50084">
    <property type="entry name" value="KH_TYPE_1"/>
    <property type="match status" value="1"/>
</dbReference>
<keyword evidence="2 5" id="KW-0255">Endonuclease</keyword>
<keyword evidence="3 5" id="KW-0378">Hydrolase</keyword>
<dbReference type="InterPro" id="IPR036612">
    <property type="entry name" value="KH_dom_type_1_sf"/>
</dbReference>
<evidence type="ECO:0000256" key="3">
    <source>
        <dbReference type="ARBA" id="ARBA00022801"/>
    </source>
</evidence>
<dbReference type="InterPro" id="IPR017705">
    <property type="entry name" value="Ribonuclease_Y"/>
</dbReference>
<dbReference type="GO" id="GO:0006402">
    <property type="term" value="P:mRNA catabolic process"/>
    <property type="evidence" value="ECO:0007669"/>
    <property type="project" value="UniProtKB-UniRule"/>
</dbReference>
<dbReference type="PROSITE" id="PS51831">
    <property type="entry name" value="HD"/>
    <property type="match status" value="1"/>
</dbReference>
<dbReference type="InterPro" id="IPR004088">
    <property type="entry name" value="KH_dom_type_1"/>
</dbReference>
<dbReference type="NCBIfam" id="TIGR00277">
    <property type="entry name" value="HDIG"/>
    <property type="match status" value="1"/>
</dbReference>
<dbReference type="NCBIfam" id="TIGR03319">
    <property type="entry name" value="RNase_Y"/>
    <property type="match status" value="1"/>
</dbReference>
<proteinExistence type="inferred from homology"/>
<evidence type="ECO:0000256" key="5">
    <source>
        <dbReference type="HAMAP-Rule" id="MF_00335"/>
    </source>
</evidence>
<dbReference type="PANTHER" id="PTHR12826">
    <property type="entry name" value="RIBONUCLEASE Y"/>
    <property type="match status" value="1"/>
</dbReference>
<dbReference type="PANTHER" id="PTHR12826:SF15">
    <property type="entry name" value="RIBONUCLEASE Y"/>
    <property type="match status" value="1"/>
</dbReference>
<dbReference type="CDD" id="cd00077">
    <property type="entry name" value="HDc"/>
    <property type="match status" value="1"/>
</dbReference>
<dbReference type="GO" id="GO:0004521">
    <property type="term" value="F:RNA endonuclease activity"/>
    <property type="evidence" value="ECO:0007669"/>
    <property type="project" value="UniProtKB-UniRule"/>
</dbReference>
<dbReference type="Proteomes" id="UP000019141">
    <property type="component" value="Unassembled WGS sequence"/>
</dbReference>
<comment type="similarity">
    <text evidence="5">Belongs to the RNase Y family.</text>
</comment>
<evidence type="ECO:0000256" key="1">
    <source>
        <dbReference type="ARBA" id="ARBA00022722"/>
    </source>
</evidence>
<comment type="caution">
    <text evidence="9">The sequence shown here is derived from an EMBL/GenBank/DDBJ whole genome shotgun (WGS) entry which is preliminary data.</text>
</comment>
<dbReference type="Pfam" id="PF12072">
    <property type="entry name" value="RNase_Y_N"/>
    <property type="match status" value="1"/>
</dbReference>
<keyword evidence="5" id="KW-0472">Membrane</keyword>